<comment type="caution">
    <text evidence="2">The sequence shown here is derived from an EMBL/GenBank/DDBJ whole genome shotgun (WGS) entry which is preliminary data.</text>
</comment>
<evidence type="ECO:0000256" key="1">
    <source>
        <dbReference type="ARBA" id="ARBA00005437"/>
    </source>
</evidence>
<reference evidence="3" key="1">
    <citation type="journal article" date="2019" name="Nat. Commun.">
        <title>The genome of broomcorn millet.</title>
        <authorList>
            <person name="Zou C."/>
            <person name="Miki D."/>
            <person name="Li D."/>
            <person name="Tang Q."/>
            <person name="Xiao L."/>
            <person name="Rajput S."/>
            <person name="Deng P."/>
            <person name="Jia W."/>
            <person name="Huang R."/>
            <person name="Zhang M."/>
            <person name="Sun Y."/>
            <person name="Hu J."/>
            <person name="Fu X."/>
            <person name="Schnable P.S."/>
            <person name="Li F."/>
            <person name="Zhang H."/>
            <person name="Feng B."/>
            <person name="Zhu X."/>
            <person name="Liu R."/>
            <person name="Schnable J.C."/>
            <person name="Zhu J.-K."/>
            <person name="Zhang H."/>
        </authorList>
    </citation>
    <scope>NUCLEOTIDE SEQUENCE [LARGE SCALE GENOMIC DNA]</scope>
</reference>
<organism evidence="2 3">
    <name type="scientific">Panicum miliaceum</name>
    <name type="common">Proso millet</name>
    <name type="synonym">Broomcorn millet</name>
    <dbReference type="NCBI Taxonomy" id="4540"/>
    <lineage>
        <taxon>Eukaryota</taxon>
        <taxon>Viridiplantae</taxon>
        <taxon>Streptophyta</taxon>
        <taxon>Embryophyta</taxon>
        <taxon>Tracheophyta</taxon>
        <taxon>Spermatophyta</taxon>
        <taxon>Magnoliopsida</taxon>
        <taxon>Liliopsida</taxon>
        <taxon>Poales</taxon>
        <taxon>Poaceae</taxon>
        <taxon>PACMAD clade</taxon>
        <taxon>Panicoideae</taxon>
        <taxon>Panicodae</taxon>
        <taxon>Paniceae</taxon>
        <taxon>Panicinae</taxon>
        <taxon>Panicum</taxon>
        <taxon>Panicum sect. Panicum</taxon>
    </lineage>
</organism>
<dbReference type="Gene3D" id="2.40.160.200">
    <property type="entry name" value="LURP1-related"/>
    <property type="match status" value="1"/>
</dbReference>
<keyword evidence="3" id="KW-1185">Reference proteome</keyword>
<protein>
    <submittedName>
        <fullName evidence="2">Protein LURP-one-related 15-like</fullName>
    </submittedName>
</protein>
<dbReference type="STRING" id="4540.A0A3L6TBH8"/>
<dbReference type="InterPro" id="IPR038595">
    <property type="entry name" value="LOR_sf"/>
</dbReference>
<dbReference type="PANTHER" id="PTHR31087:SF167">
    <property type="entry name" value="PROTEIN LURP1"/>
    <property type="match status" value="1"/>
</dbReference>
<dbReference type="InterPro" id="IPR025659">
    <property type="entry name" value="Tubby-like_C"/>
</dbReference>
<evidence type="ECO:0000313" key="3">
    <source>
        <dbReference type="Proteomes" id="UP000275267"/>
    </source>
</evidence>
<proteinExistence type="inferred from homology"/>
<dbReference type="OrthoDB" id="97518at2759"/>
<comment type="similarity">
    <text evidence="1">Belongs to the LOR family.</text>
</comment>
<dbReference type="Pfam" id="PF04525">
    <property type="entry name" value="LOR"/>
    <property type="match status" value="1"/>
</dbReference>
<dbReference type="AlphaFoldDB" id="A0A3L6TBH8"/>
<dbReference type="EMBL" id="PQIB02000002">
    <property type="protein sequence ID" value="RLN34827.1"/>
    <property type="molecule type" value="Genomic_DNA"/>
</dbReference>
<evidence type="ECO:0000313" key="2">
    <source>
        <dbReference type="EMBL" id="RLN34827.1"/>
    </source>
</evidence>
<gene>
    <name evidence="2" type="ORF">C2845_PM03G23980</name>
</gene>
<dbReference type="SUPFAM" id="SSF54518">
    <property type="entry name" value="Tubby C-terminal domain-like"/>
    <property type="match status" value="1"/>
</dbReference>
<accession>A0A3L6TBH8</accession>
<sequence length="242" mass="26401">MQAARTARTTPPIIKSIEQAPAGVEASYRRSMASPPGYEPLLPQAPTPMVVVSPQFCAPDVVPLTVTKKVASLSGGDFAVTDPNGAVVLQFNGSVWSVRNRRVLLDAAGQPILSMHKKILSMHNTWEVFRGDSSSASDLLFTVKRSTLLQLRTEMGVFLAGSTAQPQACDFKMKGSYFDRNCAFYLGDSDTMIAQISRKYTASNVLLGKDTFNVTVFPNVDHVFVAALVVVLDEVHSRDRNY</sequence>
<name>A0A3L6TBH8_PANMI</name>
<dbReference type="Proteomes" id="UP000275267">
    <property type="component" value="Unassembled WGS sequence"/>
</dbReference>
<dbReference type="InterPro" id="IPR007612">
    <property type="entry name" value="LOR"/>
</dbReference>
<dbReference type="PANTHER" id="PTHR31087">
    <property type="match status" value="1"/>
</dbReference>